<dbReference type="NCBIfam" id="TIGR04050">
    <property type="entry name" value="MSMEG_0567_Cter"/>
    <property type="match status" value="1"/>
</dbReference>
<dbReference type="PROSITE" id="PS51186">
    <property type="entry name" value="GNAT"/>
    <property type="match status" value="1"/>
</dbReference>
<dbReference type="Gene3D" id="3.40.630.30">
    <property type="match status" value="1"/>
</dbReference>
<dbReference type="InterPro" id="IPR036676">
    <property type="entry name" value="PurM-like_C_sf"/>
</dbReference>
<dbReference type="Gene3D" id="3.90.650.10">
    <property type="entry name" value="PurM-like C-terminal domain"/>
    <property type="match status" value="1"/>
</dbReference>
<dbReference type="Pfam" id="PF00586">
    <property type="entry name" value="AIRS"/>
    <property type="match status" value="1"/>
</dbReference>
<dbReference type="RefSeq" id="WP_007576233.1">
    <property type="nucleotide sequence ID" value="NZ_AGUD01000224.1"/>
</dbReference>
<dbReference type="EMBL" id="AGUD01000224">
    <property type="protein sequence ID" value="EHN10373.1"/>
    <property type="molecule type" value="Genomic_DNA"/>
</dbReference>
<dbReference type="InterPro" id="IPR024035">
    <property type="entry name" value="MSMEG_0567_GNAT"/>
</dbReference>
<dbReference type="GO" id="GO:0009228">
    <property type="term" value="P:thiamine biosynthetic process"/>
    <property type="evidence" value="ECO:0007669"/>
    <property type="project" value="InterPro"/>
</dbReference>
<dbReference type="NCBIfam" id="TIGR04045">
    <property type="entry name" value="MSMEG_0567_GNAT"/>
    <property type="match status" value="1"/>
</dbReference>
<dbReference type="SUPFAM" id="SSF55326">
    <property type="entry name" value="PurM N-terminal domain-like"/>
    <property type="match status" value="1"/>
</dbReference>
<dbReference type="PANTHER" id="PTHR30270:SF0">
    <property type="entry name" value="THIAMINE-MONOPHOSPHATE KINASE"/>
    <property type="match status" value="1"/>
</dbReference>
<proteinExistence type="predicted"/>
<dbReference type="InterPro" id="IPR023911">
    <property type="entry name" value="MSMEG_0567/sll0787_C"/>
</dbReference>
<dbReference type="OrthoDB" id="9767928at2"/>
<dbReference type="PANTHER" id="PTHR30270">
    <property type="entry name" value="THIAMINE-MONOPHOSPHATE KINASE"/>
    <property type="match status" value="1"/>
</dbReference>
<gene>
    <name evidence="3" type="ORF">PAI11_27550</name>
</gene>
<comment type="caution">
    <text evidence="3">The sequence shown here is derived from an EMBL/GenBank/DDBJ whole genome shotgun (WGS) entry which is preliminary data.</text>
</comment>
<dbReference type="InterPro" id="IPR036921">
    <property type="entry name" value="PurM-like_N_sf"/>
</dbReference>
<keyword evidence="4" id="KW-1185">Reference proteome</keyword>
<dbReference type="SUPFAM" id="SSF56042">
    <property type="entry name" value="PurM C-terminal domain-like"/>
    <property type="match status" value="1"/>
</dbReference>
<dbReference type="GO" id="GO:0016747">
    <property type="term" value="F:acyltransferase activity, transferring groups other than amino-acyl groups"/>
    <property type="evidence" value="ECO:0007669"/>
    <property type="project" value="InterPro"/>
</dbReference>
<dbReference type="Gene3D" id="3.30.1330.10">
    <property type="entry name" value="PurM-like, N-terminal domain"/>
    <property type="match status" value="1"/>
</dbReference>
<sequence length="510" mass="52879">MRSAIDSGDAPWAAGPDVDILARLGAPAPAVAPPPFLIVRAGEAASDRLVAAHQRLRRREFADRQGLFRGHDLDHADRDPATIVLVARDPDGAVLGGVRLHPEGGDRHLGWWRGSRLVVAEQAGPLRGRIGAALVRAACAAALDAGALRFDAHVQADHVAFFARLGWRRVRPISVAGAPHELMRWPIERIAQLAAATKNPLGPLLDGLLAPSAWRGDDGFPLDALGPVGDRSGVVACTDAIVPSMVERDPEWAGWCGMLVTAHDLAAMGARPLAALDALGAADTAHAARVLDGLRRGAEAFDLPVVGGHTQLGVPAALGVTGLGHASDPIPAGGGHVGDALTVTADLQGGWRPGYQGRQWDSTSWRGREQLRPMLDAVAIARPRAAKDVSMAGIVGTVGMLAEASGCGAELDVAAIPRPDGVTGGDWLTCFPGFAVITVDAPDRSRFLPAGPAVGGRCGRLVADGGVRLRWPDGELTEHLPGGVTGLGAAGRPPVATPTHPLPTTPETLR</sequence>
<organism evidence="3 4">
    <name type="scientific">Patulibacter medicamentivorans</name>
    <dbReference type="NCBI Taxonomy" id="1097667"/>
    <lineage>
        <taxon>Bacteria</taxon>
        <taxon>Bacillati</taxon>
        <taxon>Actinomycetota</taxon>
        <taxon>Thermoleophilia</taxon>
        <taxon>Solirubrobacterales</taxon>
        <taxon>Patulibacteraceae</taxon>
        <taxon>Patulibacter</taxon>
    </lineage>
</organism>
<dbReference type="InterPro" id="IPR006283">
    <property type="entry name" value="ThiL-like"/>
</dbReference>
<dbReference type="GO" id="GO:0009030">
    <property type="term" value="F:thiamine-phosphate kinase activity"/>
    <property type="evidence" value="ECO:0007669"/>
    <property type="project" value="InterPro"/>
</dbReference>
<accession>H0E7F3</accession>
<dbReference type="InterPro" id="IPR016188">
    <property type="entry name" value="PurM-like_N"/>
</dbReference>
<dbReference type="Proteomes" id="UP000005143">
    <property type="component" value="Unassembled WGS sequence"/>
</dbReference>
<dbReference type="AlphaFoldDB" id="H0E7F3"/>
<dbReference type="PATRIC" id="fig|1097667.3.peg.2735"/>
<evidence type="ECO:0000313" key="4">
    <source>
        <dbReference type="Proteomes" id="UP000005143"/>
    </source>
</evidence>
<dbReference type="SUPFAM" id="SSF55729">
    <property type="entry name" value="Acyl-CoA N-acyltransferases (Nat)"/>
    <property type="match status" value="1"/>
</dbReference>
<name>H0E7F3_9ACTN</name>
<protein>
    <submittedName>
        <fullName evidence="3">Selenophosphate synthetase-related protein</fullName>
    </submittedName>
</protein>
<feature type="domain" description="N-acetyltransferase" evidence="2">
    <location>
        <begin position="37"/>
        <end position="188"/>
    </location>
</feature>
<evidence type="ECO:0000256" key="1">
    <source>
        <dbReference type="SAM" id="MobiDB-lite"/>
    </source>
</evidence>
<feature type="region of interest" description="Disordered" evidence="1">
    <location>
        <begin position="481"/>
        <end position="510"/>
    </location>
</feature>
<dbReference type="InterPro" id="IPR010918">
    <property type="entry name" value="PurM-like_C_dom"/>
</dbReference>
<dbReference type="InterPro" id="IPR016181">
    <property type="entry name" value="Acyl_CoA_acyltransferase"/>
</dbReference>
<dbReference type="Pfam" id="PF02769">
    <property type="entry name" value="AIRS_C"/>
    <property type="match status" value="1"/>
</dbReference>
<evidence type="ECO:0000259" key="2">
    <source>
        <dbReference type="PROSITE" id="PS51186"/>
    </source>
</evidence>
<evidence type="ECO:0000313" key="3">
    <source>
        <dbReference type="EMBL" id="EHN10373.1"/>
    </source>
</evidence>
<reference evidence="3 4" key="1">
    <citation type="journal article" date="2013" name="Biodegradation">
        <title>Quantitative proteomic analysis of ibuprofen-degrading Patulibacter sp. strain I11.</title>
        <authorList>
            <person name="Almeida B."/>
            <person name="Kjeldal H."/>
            <person name="Lolas I."/>
            <person name="Knudsen A.D."/>
            <person name="Carvalho G."/>
            <person name="Nielsen K.L."/>
            <person name="Barreto Crespo M.T."/>
            <person name="Stensballe A."/>
            <person name="Nielsen J.L."/>
        </authorList>
    </citation>
    <scope>NUCLEOTIDE SEQUENCE [LARGE SCALE GENOMIC DNA]</scope>
    <source>
        <strain evidence="3 4">I11</strain>
    </source>
</reference>
<dbReference type="InterPro" id="IPR000182">
    <property type="entry name" value="GNAT_dom"/>
</dbReference>